<evidence type="ECO:0000313" key="2">
    <source>
        <dbReference type="EMBL" id="ARU61255.1"/>
    </source>
</evidence>
<keyword evidence="3" id="KW-1185">Reference proteome</keyword>
<gene>
    <name evidence="2" type="ORF">CBW65_09805</name>
</gene>
<keyword evidence="1" id="KW-0472">Membrane</keyword>
<proteinExistence type="predicted"/>
<reference evidence="3" key="1">
    <citation type="submission" date="2017-05" db="EMBL/GenBank/DDBJ databases">
        <authorList>
            <person name="Sung H."/>
        </authorList>
    </citation>
    <scope>NUCLEOTIDE SEQUENCE [LARGE SCALE GENOMIC DNA]</scope>
    <source>
        <strain evidence="3">AR23208</strain>
    </source>
</reference>
<dbReference type="RefSeq" id="WP_232463476.1">
    <property type="nucleotide sequence ID" value="NZ_CP021434.1"/>
</dbReference>
<dbReference type="InterPro" id="IPR010390">
    <property type="entry name" value="ABC-2_transporter-like"/>
</dbReference>
<dbReference type="KEGG" id="tum:CBW65_09805"/>
<feature type="transmembrane region" description="Helical" evidence="1">
    <location>
        <begin position="156"/>
        <end position="185"/>
    </location>
</feature>
<organism evidence="2 3">
    <name type="scientific">Tumebacillus avium</name>
    <dbReference type="NCBI Taxonomy" id="1903704"/>
    <lineage>
        <taxon>Bacteria</taxon>
        <taxon>Bacillati</taxon>
        <taxon>Bacillota</taxon>
        <taxon>Bacilli</taxon>
        <taxon>Bacillales</taxon>
        <taxon>Alicyclobacillaceae</taxon>
        <taxon>Tumebacillus</taxon>
    </lineage>
</organism>
<keyword evidence="1" id="KW-0812">Transmembrane</keyword>
<name>A0A1Y0IP19_9BACL</name>
<dbReference type="EMBL" id="CP021434">
    <property type="protein sequence ID" value="ARU61255.1"/>
    <property type="molecule type" value="Genomic_DNA"/>
</dbReference>
<evidence type="ECO:0000256" key="1">
    <source>
        <dbReference type="SAM" id="Phobius"/>
    </source>
</evidence>
<keyword evidence="1" id="KW-1133">Transmembrane helix</keyword>
<feature type="transmembrane region" description="Helical" evidence="1">
    <location>
        <begin position="192"/>
        <end position="209"/>
    </location>
</feature>
<feature type="transmembrane region" description="Helical" evidence="1">
    <location>
        <begin position="39"/>
        <end position="57"/>
    </location>
</feature>
<feature type="transmembrane region" description="Helical" evidence="1">
    <location>
        <begin position="77"/>
        <end position="96"/>
    </location>
</feature>
<dbReference type="Pfam" id="PF06182">
    <property type="entry name" value="ABC2_membrane_6"/>
    <property type="match status" value="1"/>
</dbReference>
<feature type="transmembrane region" description="Helical" evidence="1">
    <location>
        <begin position="129"/>
        <end position="150"/>
    </location>
</feature>
<evidence type="ECO:0000313" key="3">
    <source>
        <dbReference type="Proteomes" id="UP000195437"/>
    </source>
</evidence>
<dbReference type="Proteomes" id="UP000195437">
    <property type="component" value="Chromosome"/>
</dbReference>
<protein>
    <submittedName>
        <fullName evidence="2">ABC transporter permease</fullName>
    </submittedName>
</protein>
<accession>A0A1Y0IP19</accession>
<dbReference type="AlphaFoldDB" id="A0A1Y0IP19"/>
<dbReference type="PANTHER" id="PTHR36832">
    <property type="entry name" value="SLR1174 PROTEIN-RELATED"/>
    <property type="match status" value="1"/>
</dbReference>
<feature type="transmembrane region" description="Helical" evidence="1">
    <location>
        <begin position="248"/>
        <end position="267"/>
    </location>
</feature>
<sequence length="278" mass="31459">MQQQLSREPRVSTLALKLAKYTAVGSITVRNNLAYIYDFVIRSFFLIVILYVFIQLWSVTYESVGTTRIAGYTFEQIIWYLIFAEAFVLAAPKVSLKVEEEVLKGDIGYQLTRPMNYLLFHYASYMGEALVRVAINLVIGGLLGLLLFGWPDFGFGWLGFLIVMIGSYTMHYLITMMVGLCALWVEEVRGIDFVYNKLLFTIGGMMIPLEMMPDTLQKVCEFLPFQAVVYFAAKTAVQFDFISMLKMIGIQALWALVIGLILTVMYAKGVKKLNVNGG</sequence>
<dbReference type="PANTHER" id="PTHR36832:SF1">
    <property type="entry name" value="SLR1174 PROTEIN"/>
    <property type="match status" value="1"/>
</dbReference>